<feature type="non-terminal residue" evidence="1">
    <location>
        <position position="1"/>
    </location>
</feature>
<dbReference type="Gene3D" id="1.25.40.20">
    <property type="entry name" value="Ankyrin repeat-containing domain"/>
    <property type="match status" value="1"/>
</dbReference>
<reference evidence="1" key="1">
    <citation type="journal article" date="2014" name="Front. Microbiol.">
        <title>High frequency of phylogenetically diverse reductive dehalogenase-homologous genes in deep subseafloor sedimentary metagenomes.</title>
        <authorList>
            <person name="Kawai M."/>
            <person name="Futagami T."/>
            <person name="Toyoda A."/>
            <person name="Takaki Y."/>
            <person name="Nishi S."/>
            <person name="Hori S."/>
            <person name="Arai W."/>
            <person name="Tsubouchi T."/>
            <person name="Morono Y."/>
            <person name="Uchiyama I."/>
            <person name="Ito T."/>
            <person name="Fujiyama A."/>
            <person name="Inagaki F."/>
            <person name="Takami H."/>
        </authorList>
    </citation>
    <scope>NUCLEOTIDE SEQUENCE</scope>
    <source>
        <strain evidence="1">Expedition CK06-06</strain>
    </source>
</reference>
<dbReference type="PROSITE" id="PS50297">
    <property type="entry name" value="ANK_REP_REGION"/>
    <property type="match status" value="1"/>
</dbReference>
<gene>
    <name evidence="1" type="ORF">S01H1_43075</name>
</gene>
<name>X0V0R9_9ZZZZ</name>
<dbReference type="PROSITE" id="PS50088">
    <property type="entry name" value="ANK_REPEAT"/>
    <property type="match status" value="2"/>
</dbReference>
<sequence>DITELLLTKGADINVKNKWDRTPLDIAVEQGDTEIADLLRKYGAKE</sequence>
<comment type="caution">
    <text evidence="1">The sequence shown here is derived from an EMBL/GenBank/DDBJ whole genome shotgun (WGS) entry which is preliminary data.</text>
</comment>
<accession>X0V0R9</accession>
<dbReference type="EMBL" id="BARS01027417">
    <property type="protein sequence ID" value="GAG11685.1"/>
    <property type="molecule type" value="Genomic_DNA"/>
</dbReference>
<dbReference type="InterPro" id="IPR002110">
    <property type="entry name" value="Ankyrin_rpt"/>
</dbReference>
<protein>
    <submittedName>
        <fullName evidence="1">Uncharacterized protein</fullName>
    </submittedName>
</protein>
<proteinExistence type="predicted"/>
<dbReference type="Pfam" id="PF13637">
    <property type="entry name" value="Ank_4"/>
    <property type="match status" value="1"/>
</dbReference>
<dbReference type="InterPro" id="IPR036770">
    <property type="entry name" value="Ankyrin_rpt-contain_sf"/>
</dbReference>
<dbReference type="AlphaFoldDB" id="X0V0R9"/>
<organism evidence="1">
    <name type="scientific">marine sediment metagenome</name>
    <dbReference type="NCBI Taxonomy" id="412755"/>
    <lineage>
        <taxon>unclassified sequences</taxon>
        <taxon>metagenomes</taxon>
        <taxon>ecological metagenomes</taxon>
    </lineage>
</organism>
<evidence type="ECO:0000313" key="1">
    <source>
        <dbReference type="EMBL" id="GAG11685.1"/>
    </source>
</evidence>
<dbReference type="SUPFAM" id="SSF48403">
    <property type="entry name" value="Ankyrin repeat"/>
    <property type="match status" value="1"/>
</dbReference>